<keyword evidence="4 9" id="KW-0418">Kinase</keyword>
<dbReference type="Gene3D" id="3.30.565.10">
    <property type="entry name" value="Histidine kinase-like ATPase, C-terminal domain"/>
    <property type="match status" value="1"/>
</dbReference>
<evidence type="ECO:0000256" key="5">
    <source>
        <dbReference type="ARBA" id="ARBA00023012"/>
    </source>
</evidence>
<protein>
    <recommendedName>
        <fullName evidence="2">histidine kinase</fullName>
        <ecNumber evidence="2">2.7.13.3</ecNumber>
    </recommendedName>
</protein>
<feature type="domain" description="Histidine kinase/HSP90-like ATPase" evidence="8">
    <location>
        <begin position="156"/>
        <end position="247"/>
    </location>
</feature>
<dbReference type="AlphaFoldDB" id="H6L410"/>
<evidence type="ECO:0000313" key="9">
    <source>
        <dbReference type="EMBL" id="AFC23892.1"/>
    </source>
</evidence>
<evidence type="ECO:0000256" key="1">
    <source>
        <dbReference type="ARBA" id="ARBA00000085"/>
    </source>
</evidence>
<keyword evidence="7" id="KW-0472">Membrane</keyword>
<feature type="coiled-coil region" evidence="6">
    <location>
        <begin position="32"/>
        <end position="59"/>
    </location>
</feature>
<evidence type="ECO:0000256" key="7">
    <source>
        <dbReference type="SAM" id="Phobius"/>
    </source>
</evidence>
<dbReference type="STRING" id="984262.SGRA_1157"/>
<dbReference type="InterPro" id="IPR003594">
    <property type="entry name" value="HATPase_dom"/>
</dbReference>
<dbReference type="PANTHER" id="PTHR24421">
    <property type="entry name" value="NITRATE/NITRITE SENSOR PROTEIN NARX-RELATED"/>
    <property type="match status" value="1"/>
</dbReference>
<dbReference type="InterPro" id="IPR050482">
    <property type="entry name" value="Sensor_HK_TwoCompSys"/>
</dbReference>
<dbReference type="GO" id="GO:0004673">
    <property type="term" value="F:protein histidine kinase activity"/>
    <property type="evidence" value="ECO:0007669"/>
    <property type="project" value="UniProtKB-EC"/>
</dbReference>
<keyword evidence="7" id="KW-0812">Transmembrane</keyword>
<evidence type="ECO:0000313" key="10">
    <source>
        <dbReference type="Proteomes" id="UP000007519"/>
    </source>
</evidence>
<dbReference type="EC" id="2.7.13.3" evidence="2"/>
<dbReference type="eggNOG" id="COG4564">
    <property type="taxonomic scope" value="Bacteria"/>
</dbReference>
<dbReference type="KEGG" id="sgn:SGRA_1157"/>
<name>H6L410_SAPGL</name>
<evidence type="ECO:0000256" key="3">
    <source>
        <dbReference type="ARBA" id="ARBA00022679"/>
    </source>
</evidence>
<dbReference type="HOGENOM" id="CLU_000445_20_6_10"/>
<keyword evidence="6" id="KW-0175">Coiled coil</keyword>
<dbReference type="Proteomes" id="UP000007519">
    <property type="component" value="Chromosome"/>
</dbReference>
<proteinExistence type="predicted"/>
<dbReference type="Gene3D" id="1.20.5.1930">
    <property type="match status" value="1"/>
</dbReference>
<dbReference type="OrthoDB" id="9760839at2"/>
<keyword evidence="7" id="KW-1133">Transmembrane helix</keyword>
<feature type="transmembrane region" description="Helical" evidence="7">
    <location>
        <begin position="12"/>
        <end position="32"/>
    </location>
</feature>
<evidence type="ECO:0000259" key="8">
    <source>
        <dbReference type="SMART" id="SM00387"/>
    </source>
</evidence>
<dbReference type="SUPFAM" id="SSF55874">
    <property type="entry name" value="ATPase domain of HSP90 chaperone/DNA topoisomerase II/histidine kinase"/>
    <property type="match status" value="1"/>
</dbReference>
<evidence type="ECO:0000256" key="6">
    <source>
        <dbReference type="SAM" id="Coils"/>
    </source>
</evidence>
<keyword evidence="10" id="KW-1185">Reference proteome</keyword>
<organism evidence="9 10">
    <name type="scientific">Saprospira grandis (strain Lewin)</name>
    <dbReference type="NCBI Taxonomy" id="984262"/>
    <lineage>
        <taxon>Bacteria</taxon>
        <taxon>Pseudomonadati</taxon>
        <taxon>Bacteroidota</taxon>
        <taxon>Saprospiria</taxon>
        <taxon>Saprospirales</taxon>
        <taxon>Saprospiraceae</taxon>
        <taxon>Saprospira</taxon>
    </lineage>
</organism>
<dbReference type="RefSeq" id="WP_015691540.1">
    <property type="nucleotide sequence ID" value="NC_016940.1"/>
</dbReference>
<dbReference type="GO" id="GO:0000160">
    <property type="term" value="P:phosphorelay signal transduction system"/>
    <property type="evidence" value="ECO:0007669"/>
    <property type="project" value="UniProtKB-KW"/>
</dbReference>
<comment type="catalytic activity">
    <reaction evidence="1">
        <text>ATP + protein L-histidine = ADP + protein N-phospho-L-histidine.</text>
        <dbReference type="EC" id="2.7.13.3"/>
    </reaction>
</comment>
<dbReference type="CDD" id="cd16917">
    <property type="entry name" value="HATPase_UhpB-NarQ-NarX-like"/>
    <property type="match status" value="1"/>
</dbReference>
<evidence type="ECO:0000256" key="2">
    <source>
        <dbReference type="ARBA" id="ARBA00012438"/>
    </source>
</evidence>
<gene>
    <name evidence="9" type="ordered locus">SGRA_1157</name>
</gene>
<dbReference type="EMBL" id="CP002831">
    <property type="protein sequence ID" value="AFC23892.1"/>
    <property type="molecule type" value="Genomic_DNA"/>
</dbReference>
<keyword evidence="3" id="KW-0808">Transferase</keyword>
<evidence type="ECO:0000256" key="4">
    <source>
        <dbReference type="ARBA" id="ARBA00022777"/>
    </source>
</evidence>
<reference evidence="9 10" key="1">
    <citation type="journal article" date="2012" name="Stand. Genomic Sci.">
        <title>Complete genome sequencing and analysis of Saprospira grandis str. Lewin, a predatory marine bacterium.</title>
        <authorList>
            <person name="Saw J.H."/>
            <person name="Yuryev A."/>
            <person name="Kanbe M."/>
            <person name="Hou S."/>
            <person name="Young A.G."/>
            <person name="Aizawa S."/>
            <person name="Alam M."/>
        </authorList>
    </citation>
    <scope>NUCLEOTIDE SEQUENCE [LARGE SCALE GENOMIC DNA]</scope>
    <source>
        <strain evidence="9 10">Lewin</strain>
    </source>
</reference>
<dbReference type="InterPro" id="IPR036890">
    <property type="entry name" value="HATPase_C_sf"/>
</dbReference>
<accession>H6L410</accession>
<sequence>MGPQQNASTVLILLALGTIILGTLLGLLFFFLRIHLKRIKAAEEEKHRLEINHQKALASATVEIQERERARIAEELHDDLIAQLYRIKLSNFNPQINQMLKMSIQKARGLSHDLSPPMIDQVNMETILLDFIEPFRQKYQIQSNLNDGNNKELPKEAKLQLFRIFQELITNIDKHAAAKQIDIYYRYRHNYLALLLRDDGLGFKAEQQNGLGLKNIAMRSQILDGQFKFKPNSPNGTTFTFLHYEPNN</sequence>
<dbReference type="Pfam" id="PF02518">
    <property type="entry name" value="HATPase_c"/>
    <property type="match status" value="1"/>
</dbReference>
<keyword evidence="5" id="KW-0902">Two-component regulatory system</keyword>
<dbReference type="PANTHER" id="PTHR24421:SF10">
    <property type="entry name" value="NITRATE_NITRITE SENSOR PROTEIN NARQ"/>
    <property type="match status" value="1"/>
</dbReference>
<dbReference type="SMART" id="SM00387">
    <property type="entry name" value="HATPase_c"/>
    <property type="match status" value="1"/>
</dbReference>